<dbReference type="Proteomes" id="UP000298860">
    <property type="component" value="Unassembled WGS sequence"/>
</dbReference>
<dbReference type="SUPFAM" id="SSF47413">
    <property type="entry name" value="lambda repressor-like DNA-binding domains"/>
    <property type="match status" value="1"/>
</dbReference>
<evidence type="ECO:0000313" key="2">
    <source>
        <dbReference type="EMBL" id="GDY33264.1"/>
    </source>
</evidence>
<sequence length="281" mass="31397">MSADASPPLLRRQLGRQLRRLRERARIDLSEAARALEWSTPTLSRVETGAVRVDVHAVKSMLDLYGVTADRWDPLLELTRQARKQGWWRAYGISDRAYVPLEEGACEVREFALAHVPGLLQTEQYAWAIFRGSTFPRSQERLAADVAVRMIRQRRLTSEEDPLRLVAVVDEAVLRRPVGGPQVMREQLRHIAAAAEIPTVTLHVLPSALGAHTGMNGAFTLLRFADPAEPELAYLDDVTGARYLDKEPAVNACRVVFDDLRAKALSPADSAAFALRLAEEW</sequence>
<dbReference type="RefSeq" id="WP_225978709.1">
    <property type="nucleotide sequence ID" value="NZ_BJFL01000037.1"/>
</dbReference>
<dbReference type="PROSITE" id="PS50943">
    <property type="entry name" value="HTH_CROC1"/>
    <property type="match status" value="1"/>
</dbReference>
<organism evidence="2 3">
    <name type="scientific">Gandjariella thermophila</name>
    <dbReference type="NCBI Taxonomy" id="1931992"/>
    <lineage>
        <taxon>Bacteria</taxon>
        <taxon>Bacillati</taxon>
        <taxon>Actinomycetota</taxon>
        <taxon>Actinomycetes</taxon>
        <taxon>Pseudonocardiales</taxon>
        <taxon>Pseudonocardiaceae</taxon>
        <taxon>Gandjariella</taxon>
    </lineage>
</organism>
<comment type="caution">
    <text evidence="2">The sequence shown here is derived from an EMBL/GenBank/DDBJ whole genome shotgun (WGS) entry which is preliminary data.</text>
</comment>
<dbReference type="InterPro" id="IPR001387">
    <property type="entry name" value="Cro/C1-type_HTH"/>
</dbReference>
<dbReference type="GO" id="GO:0003677">
    <property type="term" value="F:DNA binding"/>
    <property type="evidence" value="ECO:0007669"/>
    <property type="project" value="InterPro"/>
</dbReference>
<dbReference type="EMBL" id="BJFL01000037">
    <property type="protein sequence ID" value="GDY33264.1"/>
    <property type="molecule type" value="Genomic_DNA"/>
</dbReference>
<name>A0A4D4JCC9_9PSEU</name>
<keyword evidence="3" id="KW-1185">Reference proteome</keyword>
<proteinExistence type="predicted"/>
<evidence type="ECO:0000259" key="1">
    <source>
        <dbReference type="PROSITE" id="PS50943"/>
    </source>
</evidence>
<protein>
    <submittedName>
        <fullName evidence="2">Transcriptional regulator</fullName>
    </submittedName>
</protein>
<dbReference type="Gene3D" id="1.10.260.40">
    <property type="entry name" value="lambda repressor-like DNA-binding domains"/>
    <property type="match status" value="1"/>
</dbReference>
<dbReference type="SMART" id="SM00530">
    <property type="entry name" value="HTH_XRE"/>
    <property type="match status" value="1"/>
</dbReference>
<dbReference type="AlphaFoldDB" id="A0A4D4JCC9"/>
<dbReference type="InterPro" id="IPR043917">
    <property type="entry name" value="DUF5753"/>
</dbReference>
<gene>
    <name evidence="2" type="ORF">GTS_48970</name>
</gene>
<dbReference type="InterPro" id="IPR010982">
    <property type="entry name" value="Lambda_DNA-bd_dom_sf"/>
</dbReference>
<evidence type="ECO:0000313" key="3">
    <source>
        <dbReference type="Proteomes" id="UP000298860"/>
    </source>
</evidence>
<accession>A0A4D4JCC9</accession>
<feature type="domain" description="HTH cro/C1-type" evidence="1">
    <location>
        <begin position="18"/>
        <end position="72"/>
    </location>
</feature>
<reference evidence="3" key="1">
    <citation type="submission" date="2019-04" db="EMBL/GenBank/DDBJ databases">
        <title>Draft genome sequence of Pseudonocardiaceae bacterium SL3-2-4.</title>
        <authorList>
            <person name="Ningsih F."/>
            <person name="Yokota A."/>
            <person name="Sakai Y."/>
            <person name="Nanatani K."/>
            <person name="Yabe S."/>
            <person name="Oetari A."/>
            <person name="Sjamsuridzal W."/>
        </authorList>
    </citation>
    <scope>NUCLEOTIDE SEQUENCE [LARGE SCALE GENOMIC DNA]</scope>
    <source>
        <strain evidence="3">SL3-2-4</strain>
    </source>
</reference>
<dbReference type="Pfam" id="PF19054">
    <property type="entry name" value="DUF5753"/>
    <property type="match status" value="1"/>
</dbReference>
<dbReference type="Pfam" id="PF13560">
    <property type="entry name" value="HTH_31"/>
    <property type="match status" value="1"/>
</dbReference>